<dbReference type="HOGENOM" id="CLU_1421887_0_0_1"/>
<evidence type="ECO:0000313" key="1">
    <source>
        <dbReference type="EMBL" id="KIP03784.1"/>
    </source>
</evidence>
<dbReference type="Proteomes" id="UP000053257">
    <property type="component" value="Unassembled WGS sequence"/>
</dbReference>
<name>A0A0C3NGD4_PHLG1</name>
<evidence type="ECO:0000313" key="2">
    <source>
        <dbReference type="Proteomes" id="UP000053257"/>
    </source>
</evidence>
<dbReference type="EMBL" id="KN840600">
    <property type="protein sequence ID" value="KIP03784.1"/>
    <property type="molecule type" value="Genomic_DNA"/>
</dbReference>
<reference evidence="1 2" key="1">
    <citation type="journal article" date="2014" name="PLoS Genet.">
        <title>Analysis of the Phlebiopsis gigantea genome, transcriptome and secretome provides insight into its pioneer colonization strategies of wood.</title>
        <authorList>
            <person name="Hori C."/>
            <person name="Ishida T."/>
            <person name="Igarashi K."/>
            <person name="Samejima M."/>
            <person name="Suzuki H."/>
            <person name="Master E."/>
            <person name="Ferreira P."/>
            <person name="Ruiz-Duenas F.J."/>
            <person name="Held B."/>
            <person name="Canessa P."/>
            <person name="Larrondo L.F."/>
            <person name="Schmoll M."/>
            <person name="Druzhinina I.S."/>
            <person name="Kubicek C.P."/>
            <person name="Gaskell J.A."/>
            <person name="Kersten P."/>
            <person name="St John F."/>
            <person name="Glasner J."/>
            <person name="Sabat G."/>
            <person name="Splinter BonDurant S."/>
            <person name="Syed K."/>
            <person name="Yadav J."/>
            <person name="Mgbeahuruike A.C."/>
            <person name="Kovalchuk A."/>
            <person name="Asiegbu F.O."/>
            <person name="Lackner G."/>
            <person name="Hoffmeister D."/>
            <person name="Rencoret J."/>
            <person name="Gutierrez A."/>
            <person name="Sun H."/>
            <person name="Lindquist E."/>
            <person name="Barry K."/>
            <person name="Riley R."/>
            <person name="Grigoriev I.V."/>
            <person name="Henrissat B."/>
            <person name="Kues U."/>
            <person name="Berka R.M."/>
            <person name="Martinez A.T."/>
            <person name="Covert S.F."/>
            <person name="Blanchette R.A."/>
            <person name="Cullen D."/>
        </authorList>
    </citation>
    <scope>NUCLEOTIDE SEQUENCE [LARGE SCALE GENOMIC DNA]</scope>
    <source>
        <strain evidence="1 2">11061_1 CR5-6</strain>
    </source>
</reference>
<accession>A0A0C3NGD4</accession>
<gene>
    <name evidence="1" type="ORF">PHLGIDRAFT_224566</name>
</gene>
<sequence length="191" mass="22082">MENPTSASNDNFHNFLCYDNLPGIVIPQKVYLDQELHQEPKDVRTFLTFYAHETLGVVVSAQPGATMGVSLAKILAFYSKDLKATWYFHDPYLAPLQGLGLKCVLKWPGCFDYVPFYTKRGAQSLWTAANLAYEIAGAVRHFYERFEDYVDRRNPAPDWTPDRIPLDKLYLLELRQVNDRVYQPVLYYDAD</sequence>
<organism evidence="1 2">
    <name type="scientific">Phlebiopsis gigantea (strain 11061_1 CR5-6)</name>
    <name type="common">White-rot fungus</name>
    <name type="synonym">Peniophora gigantea</name>
    <dbReference type="NCBI Taxonomy" id="745531"/>
    <lineage>
        <taxon>Eukaryota</taxon>
        <taxon>Fungi</taxon>
        <taxon>Dikarya</taxon>
        <taxon>Basidiomycota</taxon>
        <taxon>Agaricomycotina</taxon>
        <taxon>Agaricomycetes</taxon>
        <taxon>Polyporales</taxon>
        <taxon>Phanerochaetaceae</taxon>
        <taxon>Phlebiopsis</taxon>
    </lineage>
</organism>
<protein>
    <submittedName>
        <fullName evidence="1">Uncharacterized protein</fullName>
    </submittedName>
</protein>
<proteinExistence type="predicted"/>
<keyword evidence="2" id="KW-1185">Reference proteome</keyword>
<dbReference type="AlphaFoldDB" id="A0A0C3NGD4"/>